<dbReference type="GeneID" id="56742212"/>
<dbReference type="Proteomes" id="UP000220669">
    <property type="component" value="Unassembled WGS sequence"/>
</dbReference>
<gene>
    <name evidence="2" type="ORF">CRM96_11545</name>
    <name evidence="3" type="ORF">EA71_02390</name>
</gene>
<evidence type="ECO:0000313" key="2">
    <source>
        <dbReference type="EMBL" id="PEH45592.1"/>
    </source>
</evidence>
<sequence length="92" mass="11081">MKKKHLYFTISIALLSLVHLLFSYFYVRMYGYFNLHGNLNSFVLVSQILRFVLDAYIIVCGFFAIREEKQKILPFYLLFFLFNLILPFLFHV</sequence>
<name>A0A2A7SPZ7_9ENTE</name>
<accession>A0A2A7SPZ7</accession>
<keyword evidence="1" id="KW-0812">Transmembrane</keyword>
<dbReference type="Proteomes" id="UP000252797">
    <property type="component" value="Unassembled WGS sequence"/>
</dbReference>
<evidence type="ECO:0000313" key="4">
    <source>
        <dbReference type="Proteomes" id="UP000220669"/>
    </source>
</evidence>
<evidence type="ECO:0000313" key="5">
    <source>
        <dbReference type="Proteomes" id="UP000252797"/>
    </source>
</evidence>
<feature type="transmembrane region" description="Helical" evidence="1">
    <location>
        <begin position="72"/>
        <end position="90"/>
    </location>
</feature>
<evidence type="ECO:0000256" key="1">
    <source>
        <dbReference type="SAM" id="Phobius"/>
    </source>
</evidence>
<dbReference type="AlphaFoldDB" id="A0A2A7SPZ7"/>
<feature type="transmembrane region" description="Helical" evidence="1">
    <location>
        <begin position="47"/>
        <end position="65"/>
    </location>
</feature>
<protein>
    <submittedName>
        <fullName evidence="3">Uncharacterized protein</fullName>
    </submittedName>
</protein>
<reference evidence="2 4" key="2">
    <citation type="submission" date="2017-09" db="EMBL/GenBank/DDBJ databases">
        <title>FDA dAtabase for Regulatory Grade micrObial Sequences (FDA-ARGOS): Supporting development and validation of Infectious Disease Dx tests.</title>
        <authorList>
            <person name="Minogue T."/>
            <person name="Wolcott M."/>
            <person name="Wasieloski L."/>
            <person name="Aguilar W."/>
            <person name="Moore D."/>
            <person name="Tallon L.J."/>
            <person name="Sadzewicz L."/>
            <person name="Ott S."/>
            <person name="Zhao X."/>
            <person name="Nagaraj S."/>
            <person name="Vavikolanu K."/>
            <person name="Aluvathingal J."/>
            <person name="Nadendla S."/>
            <person name="Sichtig H."/>
        </authorList>
    </citation>
    <scope>NUCLEOTIDE SEQUENCE [LARGE SCALE GENOMIC DNA]</scope>
    <source>
        <strain evidence="2 4">FDAARGOS_396</strain>
    </source>
</reference>
<keyword evidence="1" id="KW-0472">Membrane</keyword>
<dbReference type="RefSeq" id="WP_005880237.1">
    <property type="nucleotide sequence ID" value="NZ_CABGIQ010000020.1"/>
</dbReference>
<feature type="transmembrane region" description="Helical" evidence="1">
    <location>
        <begin position="7"/>
        <end position="27"/>
    </location>
</feature>
<organism evidence="3 5">
    <name type="scientific">Enterococcus durans</name>
    <dbReference type="NCBI Taxonomy" id="53345"/>
    <lineage>
        <taxon>Bacteria</taxon>
        <taxon>Bacillati</taxon>
        <taxon>Bacillota</taxon>
        <taxon>Bacilli</taxon>
        <taxon>Lactobacillales</taxon>
        <taxon>Enterococcaceae</taxon>
        <taxon>Enterococcus</taxon>
    </lineage>
</organism>
<reference evidence="3 5" key="1">
    <citation type="submission" date="2015-06" db="EMBL/GenBank/DDBJ databases">
        <title>The Genome Sequence of Enterococcus durans 4EA1.</title>
        <authorList>
            <consortium name="The Broad Institute Genomics Platform"/>
            <consortium name="The Broad Institute Genome Sequencing Center for Infectious Disease"/>
            <person name="Earl A.M."/>
            <person name="Van Tyne D."/>
            <person name="Lebreton F."/>
            <person name="Saavedra J.T."/>
            <person name="Gilmore M.S."/>
            <person name="Manson Mcguire A."/>
            <person name="Clock S."/>
            <person name="Crupain M."/>
            <person name="Rangan U."/>
            <person name="Young S."/>
            <person name="Abouelleil A."/>
            <person name="Cao P."/>
            <person name="Chapman S.B."/>
            <person name="Griggs A."/>
            <person name="Priest M."/>
            <person name="Shea T."/>
            <person name="Wortman J."/>
            <person name="Nusbaum C."/>
            <person name="Birren B."/>
        </authorList>
    </citation>
    <scope>NUCLEOTIDE SEQUENCE [LARGE SCALE GENOMIC DNA]</scope>
    <source>
        <strain evidence="3 5">4EA1</strain>
    </source>
</reference>
<keyword evidence="1" id="KW-1133">Transmembrane helix</keyword>
<proteinExistence type="predicted"/>
<comment type="caution">
    <text evidence="3">The sequence shown here is derived from an EMBL/GenBank/DDBJ whole genome shotgun (WGS) entry which is preliminary data.</text>
</comment>
<dbReference type="EMBL" id="PDEB01000004">
    <property type="protein sequence ID" value="PEH45592.1"/>
    <property type="molecule type" value="Genomic_DNA"/>
</dbReference>
<dbReference type="OrthoDB" id="2195041at2"/>
<evidence type="ECO:0000313" key="3">
    <source>
        <dbReference type="EMBL" id="RCA11625.1"/>
    </source>
</evidence>
<dbReference type="EMBL" id="LEPB01000004">
    <property type="protein sequence ID" value="RCA11625.1"/>
    <property type="molecule type" value="Genomic_DNA"/>
</dbReference>